<dbReference type="SMART" id="SM00267">
    <property type="entry name" value="GGDEF"/>
    <property type="match status" value="1"/>
</dbReference>
<dbReference type="Gene3D" id="3.30.70.270">
    <property type="match status" value="1"/>
</dbReference>
<protein>
    <recommendedName>
        <fullName evidence="1">diguanylate cyclase</fullName>
        <ecNumber evidence="1">2.7.7.65</ecNumber>
    </recommendedName>
</protein>
<feature type="transmembrane region" description="Helical" evidence="3">
    <location>
        <begin position="80"/>
        <end position="98"/>
    </location>
</feature>
<sequence>MKNSKLTRGYFPVNLSVKTICKNILNLGKPPLNHRDITRQQSVYFSQSFLLFIRPVMFISFICLLAIWSTETYLQQISSFNKFCYPLLTLFLATNLIYSYRSKTNIEVVTCLFFILFMTYFVVDYYYIFIYLEVIGESSHYNLSSLSQWLPIAYIGAFLFLKKYNALKFSLVFALCLFLPELLCFDNVYNHSPIAHSLTLNLMLSHPVYICLLWGVSHLKMMSYHDRNNANLMYKLSKIDSLTKVSNRRGINESLRKMLSEYKRGSTQFSVVLFDIDHFKSINDQFGHLAGDEVLIAIADSIKSELRLFDELGRWGGEEFIAILRHNNYHLVSEITERLRIAISSLCFESIPQKITASFGVVHCKAEISEKNDQKAIELLIAQADKALYKAKNTGRNKVVIA</sequence>
<dbReference type="EMBL" id="CP134146">
    <property type="protein sequence ID" value="WNC69088.1"/>
    <property type="molecule type" value="Genomic_DNA"/>
</dbReference>
<keyword evidence="3" id="KW-1133">Transmembrane helix</keyword>
<dbReference type="RefSeq" id="WP_348388232.1">
    <property type="nucleotide sequence ID" value="NZ_CP134146.1"/>
</dbReference>
<dbReference type="PANTHER" id="PTHR45138">
    <property type="entry name" value="REGULATORY COMPONENTS OF SENSORY TRANSDUCTION SYSTEM"/>
    <property type="match status" value="1"/>
</dbReference>
<keyword evidence="6" id="KW-1185">Reference proteome</keyword>
<accession>A0ABY9TLB5</accession>
<evidence type="ECO:0000256" key="3">
    <source>
        <dbReference type="SAM" id="Phobius"/>
    </source>
</evidence>
<gene>
    <name evidence="5" type="ORF">RI845_02780</name>
</gene>
<evidence type="ECO:0000313" key="5">
    <source>
        <dbReference type="EMBL" id="WNC69088.1"/>
    </source>
</evidence>
<dbReference type="SUPFAM" id="SSF55073">
    <property type="entry name" value="Nucleotide cyclase"/>
    <property type="match status" value="1"/>
</dbReference>
<feature type="transmembrane region" description="Helical" evidence="3">
    <location>
        <begin position="141"/>
        <end position="161"/>
    </location>
</feature>
<keyword evidence="5" id="KW-0548">Nucleotidyltransferase</keyword>
<comment type="catalytic activity">
    <reaction evidence="2">
        <text>2 GTP = 3',3'-c-di-GMP + 2 diphosphate</text>
        <dbReference type="Rhea" id="RHEA:24898"/>
        <dbReference type="ChEBI" id="CHEBI:33019"/>
        <dbReference type="ChEBI" id="CHEBI:37565"/>
        <dbReference type="ChEBI" id="CHEBI:58805"/>
        <dbReference type="EC" id="2.7.7.65"/>
    </reaction>
</comment>
<dbReference type="InterPro" id="IPR029787">
    <property type="entry name" value="Nucleotide_cyclase"/>
</dbReference>
<dbReference type="InterPro" id="IPR043128">
    <property type="entry name" value="Rev_trsase/Diguanyl_cyclase"/>
</dbReference>
<evidence type="ECO:0000313" key="6">
    <source>
        <dbReference type="Proteomes" id="UP001248581"/>
    </source>
</evidence>
<reference evidence="6" key="1">
    <citation type="submission" date="2023-09" db="EMBL/GenBank/DDBJ databases">
        <authorList>
            <person name="Li S."/>
            <person name="Li X."/>
            <person name="Zhang C."/>
            <person name="Zhao Z."/>
        </authorList>
    </citation>
    <scope>NUCLEOTIDE SEQUENCE [LARGE SCALE GENOMIC DNA]</scope>
    <source>
        <strain evidence="6">SQ345</strain>
    </source>
</reference>
<evidence type="ECO:0000256" key="1">
    <source>
        <dbReference type="ARBA" id="ARBA00012528"/>
    </source>
</evidence>
<dbReference type="NCBIfam" id="TIGR00254">
    <property type="entry name" value="GGDEF"/>
    <property type="match status" value="1"/>
</dbReference>
<feature type="transmembrane region" description="Helical" evidence="3">
    <location>
        <begin position="168"/>
        <end position="188"/>
    </location>
</feature>
<dbReference type="EC" id="2.7.7.65" evidence="1"/>
<proteinExistence type="predicted"/>
<evidence type="ECO:0000256" key="2">
    <source>
        <dbReference type="ARBA" id="ARBA00034247"/>
    </source>
</evidence>
<dbReference type="Pfam" id="PF00990">
    <property type="entry name" value="GGDEF"/>
    <property type="match status" value="1"/>
</dbReference>
<dbReference type="CDD" id="cd01949">
    <property type="entry name" value="GGDEF"/>
    <property type="match status" value="1"/>
</dbReference>
<name>A0ABY9TLB5_9GAMM</name>
<dbReference type="InterPro" id="IPR050469">
    <property type="entry name" value="Diguanylate_Cyclase"/>
</dbReference>
<dbReference type="InterPro" id="IPR000160">
    <property type="entry name" value="GGDEF_dom"/>
</dbReference>
<dbReference type="GO" id="GO:0052621">
    <property type="term" value="F:diguanylate cyclase activity"/>
    <property type="evidence" value="ECO:0007669"/>
    <property type="project" value="UniProtKB-EC"/>
</dbReference>
<feature type="transmembrane region" description="Helical" evidence="3">
    <location>
        <begin position="49"/>
        <end position="68"/>
    </location>
</feature>
<evidence type="ECO:0000259" key="4">
    <source>
        <dbReference type="PROSITE" id="PS50887"/>
    </source>
</evidence>
<dbReference type="Proteomes" id="UP001248581">
    <property type="component" value="Chromosome"/>
</dbReference>
<keyword evidence="3" id="KW-0472">Membrane</keyword>
<keyword evidence="5" id="KW-0808">Transferase</keyword>
<feature type="transmembrane region" description="Helical" evidence="3">
    <location>
        <begin position="110"/>
        <end position="129"/>
    </location>
</feature>
<feature type="domain" description="GGDEF" evidence="4">
    <location>
        <begin position="267"/>
        <end position="402"/>
    </location>
</feature>
<feature type="transmembrane region" description="Helical" evidence="3">
    <location>
        <begin position="194"/>
        <end position="216"/>
    </location>
</feature>
<organism evidence="5 6">
    <name type="scientific">Thalassotalea nanhaiensis</name>
    <dbReference type="NCBI Taxonomy" id="3065648"/>
    <lineage>
        <taxon>Bacteria</taxon>
        <taxon>Pseudomonadati</taxon>
        <taxon>Pseudomonadota</taxon>
        <taxon>Gammaproteobacteria</taxon>
        <taxon>Alteromonadales</taxon>
        <taxon>Colwelliaceae</taxon>
        <taxon>Thalassotalea</taxon>
    </lineage>
</organism>
<dbReference type="PANTHER" id="PTHR45138:SF9">
    <property type="entry name" value="DIGUANYLATE CYCLASE DGCM-RELATED"/>
    <property type="match status" value="1"/>
</dbReference>
<keyword evidence="3" id="KW-0812">Transmembrane</keyword>
<dbReference type="PROSITE" id="PS50887">
    <property type="entry name" value="GGDEF"/>
    <property type="match status" value="1"/>
</dbReference>